<accession>A0A9J6B4Z7</accession>
<dbReference type="AlphaFoldDB" id="A0A9J6B4Z7"/>
<evidence type="ECO:0000313" key="1">
    <source>
        <dbReference type="EMBL" id="KAG5631829.1"/>
    </source>
</evidence>
<proteinExistence type="predicted"/>
<dbReference type="EMBL" id="JACXVP010000001">
    <property type="protein sequence ID" value="KAG5631829.1"/>
    <property type="molecule type" value="Genomic_DNA"/>
</dbReference>
<reference evidence="1 2" key="1">
    <citation type="submission" date="2020-09" db="EMBL/GenBank/DDBJ databases">
        <title>De no assembly of potato wild relative species, Solanum commersonii.</title>
        <authorList>
            <person name="Cho K."/>
        </authorList>
    </citation>
    <scope>NUCLEOTIDE SEQUENCE [LARGE SCALE GENOMIC DNA]</scope>
    <source>
        <strain evidence="1">LZ3.2</strain>
        <tissue evidence="1">Leaf</tissue>
    </source>
</reference>
<sequence length="161" mass="19038">MRKRRPHDRLTHWESRRMAMFSPKFPEFQALKEKINASSPKVTELEDDEGQRKKVMELMKWWITEWISDPNLLRQMVLHSTFLATINTFLNIYLKLRTMSIETIFSLALKISIFLKLEMVANATLPSCFWLAQERGFKTKITELIVCGYWVFMGSARESES</sequence>
<evidence type="ECO:0000313" key="2">
    <source>
        <dbReference type="Proteomes" id="UP000824120"/>
    </source>
</evidence>
<gene>
    <name evidence="1" type="ORF">H5410_003546</name>
</gene>
<comment type="caution">
    <text evidence="1">The sequence shown here is derived from an EMBL/GenBank/DDBJ whole genome shotgun (WGS) entry which is preliminary data.</text>
</comment>
<name>A0A9J6B4Z7_SOLCO</name>
<keyword evidence="2" id="KW-1185">Reference proteome</keyword>
<organism evidence="1 2">
    <name type="scientific">Solanum commersonii</name>
    <name type="common">Commerson's wild potato</name>
    <name type="synonym">Commerson's nightshade</name>
    <dbReference type="NCBI Taxonomy" id="4109"/>
    <lineage>
        <taxon>Eukaryota</taxon>
        <taxon>Viridiplantae</taxon>
        <taxon>Streptophyta</taxon>
        <taxon>Embryophyta</taxon>
        <taxon>Tracheophyta</taxon>
        <taxon>Spermatophyta</taxon>
        <taxon>Magnoliopsida</taxon>
        <taxon>eudicotyledons</taxon>
        <taxon>Gunneridae</taxon>
        <taxon>Pentapetalae</taxon>
        <taxon>asterids</taxon>
        <taxon>lamiids</taxon>
        <taxon>Solanales</taxon>
        <taxon>Solanaceae</taxon>
        <taxon>Solanoideae</taxon>
        <taxon>Solaneae</taxon>
        <taxon>Solanum</taxon>
    </lineage>
</organism>
<dbReference type="Proteomes" id="UP000824120">
    <property type="component" value="Chromosome 1"/>
</dbReference>
<protein>
    <submittedName>
        <fullName evidence="1">Uncharacterized protein</fullName>
    </submittedName>
</protein>